<keyword evidence="2" id="KW-1185">Reference proteome</keyword>
<keyword evidence="1" id="KW-0812">Transmembrane</keyword>
<proteinExistence type="predicted"/>
<protein>
    <submittedName>
        <fullName evidence="3">7TM_GPCR_Srx domain-containing protein</fullName>
    </submittedName>
</protein>
<accession>A0A0R3RUS9</accession>
<reference evidence="3" key="1">
    <citation type="submission" date="2017-02" db="UniProtKB">
        <authorList>
            <consortium name="WormBaseParasite"/>
        </authorList>
    </citation>
    <scope>IDENTIFICATION</scope>
</reference>
<feature type="transmembrane region" description="Helical" evidence="1">
    <location>
        <begin position="130"/>
        <end position="149"/>
    </location>
</feature>
<evidence type="ECO:0000313" key="3">
    <source>
        <dbReference type="WBParaSite" id="EEL_0000579801-mRNA-1"/>
    </source>
</evidence>
<dbReference type="Proteomes" id="UP000050640">
    <property type="component" value="Unplaced"/>
</dbReference>
<sequence>MHSLSDGSLYPWITTMPINMLRNKNGKYENIKNARQAAWFSRSTTYAMVTLHGKLIFQARTRRHYFIFDNYFSRKARILSATTHNKTGLIRYYGRWPILLLGFYLCTFAAAQFTLNFLDAYSTKKLAEKSEYIGLFVFLSKILIAFSNLI</sequence>
<evidence type="ECO:0000313" key="2">
    <source>
        <dbReference type="Proteomes" id="UP000050640"/>
    </source>
</evidence>
<organism evidence="2 3">
    <name type="scientific">Elaeophora elaphi</name>
    <dbReference type="NCBI Taxonomy" id="1147741"/>
    <lineage>
        <taxon>Eukaryota</taxon>
        <taxon>Metazoa</taxon>
        <taxon>Ecdysozoa</taxon>
        <taxon>Nematoda</taxon>
        <taxon>Chromadorea</taxon>
        <taxon>Rhabditida</taxon>
        <taxon>Spirurina</taxon>
        <taxon>Spiruromorpha</taxon>
        <taxon>Filarioidea</taxon>
        <taxon>Onchocercidae</taxon>
        <taxon>Elaeophora</taxon>
    </lineage>
</organism>
<dbReference type="WBParaSite" id="EEL_0000579801-mRNA-1">
    <property type="protein sequence ID" value="EEL_0000579801-mRNA-1"/>
    <property type="gene ID" value="EEL_0000579801"/>
</dbReference>
<keyword evidence="1" id="KW-0472">Membrane</keyword>
<dbReference type="STRING" id="1147741.A0A0R3RUS9"/>
<evidence type="ECO:0000256" key="1">
    <source>
        <dbReference type="SAM" id="Phobius"/>
    </source>
</evidence>
<name>A0A0R3RUS9_9BILA</name>
<dbReference type="AlphaFoldDB" id="A0A0R3RUS9"/>
<keyword evidence="1" id="KW-1133">Transmembrane helix</keyword>
<feature type="transmembrane region" description="Helical" evidence="1">
    <location>
        <begin position="96"/>
        <end position="118"/>
    </location>
</feature>